<dbReference type="EMBL" id="BMLY01000001">
    <property type="protein sequence ID" value="GGP24772.1"/>
    <property type="molecule type" value="Genomic_DNA"/>
</dbReference>
<feature type="transmembrane region" description="Helical" evidence="1">
    <location>
        <begin position="182"/>
        <end position="209"/>
    </location>
</feature>
<name>A0ABQ2PIC9_9NEIS</name>
<organism evidence="2 3">
    <name type="scientific">Silvimonas amylolytica</name>
    <dbReference type="NCBI Taxonomy" id="449663"/>
    <lineage>
        <taxon>Bacteria</taxon>
        <taxon>Pseudomonadati</taxon>
        <taxon>Pseudomonadota</taxon>
        <taxon>Betaproteobacteria</taxon>
        <taxon>Neisseriales</taxon>
        <taxon>Chitinibacteraceae</taxon>
        <taxon>Silvimonas</taxon>
    </lineage>
</organism>
<evidence type="ECO:0000313" key="3">
    <source>
        <dbReference type="Proteomes" id="UP000621859"/>
    </source>
</evidence>
<feature type="transmembrane region" description="Helical" evidence="1">
    <location>
        <begin position="359"/>
        <end position="382"/>
    </location>
</feature>
<reference evidence="3" key="1">
    <citation type="journal article" date="2019" name="Int. J. Syst. Evol. Microbiol.">
        <title>The Global Catalogue of Microorganisms (GCM) 10K type strain sequencing project: providing services to taxonomists for standard genome sequencing and annotation.</title>
        <authorList>
            <consortium name="The Broad Institute Genomics Platform"/>
            <consortium name="The Broad Institute Genome Sequencing Center for Infectious Disease"/>
            <person name="Wu L."/>
            <person name="Ma J."/>
        </authorList>
    </citation>
    <scope>NUCLEOTIDE SEQUENCE [LARGE SCALE GENOMIC DNA]</scope>
    <source>
        <strain evidence="3">CGMCC 1.8860</strain>
    </source>
</reference>
<evidence type="ECO:0000256" key="1">
    <source>
        <dbReference type="SAM" id="Phobius"/>
    </source>
</evidence>
<feature type="transmembrane region" description="Helical" evidence="1">
    <location>
        <begin position="153"/>
        <end position="170"/>
    </location>
</feature>
<feature type="transmembrane region" description="Helical" evidence="1">
    <location>
        <begin position="72"/>
        <end position="88"/>
    </location>
</feature>
<feature type="transmembrane region" description="Helical" evidence="1">
    <location>
        <begin position="249"/>
        <end position="265"/>
    </location>
</feature>
<keyword evidence="1" id="KW-0472">Membrane</keyword>
<evidence type="ECO:0000313" key="2">
    <source>
        <dbReference type="EMBL" id="GGP24772.1"/>
    </source>
</evidence>
<comment type="caution">
    <text evidence="2">The sequence shown here is derived from an EMBL/GenBank/DDBJ whole genome shotgun (WGS) entry which is preliminary data.</text>
</comment>
<evidence type="ECO:0008006" key="4">
    <source>
        <dbReference type="Google" id="ProtNLM"/>
    </source>
</evidence>
<feature type="transmembrane region" description="Helical" evidence="1">
    <location>
        <begin position="434"/>
        <end position="453"/>
    </location>
</feature>
<keyword evidence="1" id="KW-1133">Transmembrane helix</keyword>
<sequence>MLTYVPETEREQPPLPPGQRPWMLLLLCLVWLLPGLIGHDPWKPAELETAAVIKHYVEGQHWALPWWGDNPYLLYGPLYYWSACLFAWPLSHLGMAVHDAARLATGAWMALAMWGLGLAGRELYGRRQGRVAVMALIGSIGLIIWGHHLAPQVIVLAGFSWQLYALAWALRQPVQGGLLLGLSWLMLLLGASWGEFLLSFVTAVALLGFRPWRRAWYLATLLTALVTAVPLGLMWVGDLYHTNPEAFRIWLDYYAFGAFGGLASWQPFHSFGFYFSIVLWFAWPVLPLGVWGIWSNRSQLAHPKLTLPIVVLVLNSIWLSLAGDLIGESALLLVLPTLSLLTTSGIDRLQRGAAAALNWFGIMTFGVGTFLLWCAWIVLTSGAPATWARTLAEASPSWHPHVVWGGVLFTLAISATWCWVLLRKRPLGRLAITNWACGVTLLWGALMGLWQPWLDASKSYRTVVESLQMAVNKQPAGCIDGSLVSDSMAASVDYFSHMPLQRRDVTNCRLQLVAGDPPPGSMVLWDGARPGERHEHFYLLDKTRSVAAR</sequence>
<feature type="transmembrane region" description="Helical" evidence="1">
    <location>
        <begin position="271"/>
        <end position="293"/>
    </location>
</feature>
<feature type="transmembrane region" description="Helical" evidence="1">
    <location>
        <begin position="100"/>
        <end position="119"/>
    </location>
</feature>
<proteinExistence type="predicted"/>
<keyword evidence="3" id="KW-1185">Reference proteome</keyword>
<keyword evidence="1" id="KW-0812">Transmembrane</keyword>
<dbReference type="RefSeq" id="WP_188688560.1">
    <property type="nucleotide sequence ID" value="NZ_BMLY01000001.1"/>
</dbReference>
<protein>
    <recommendedName>
        <fullName evidence="4">4-amino-4-deoxy-L-arabinose transferase</fullName>
    </recommendedName>
</protein>
<feature type="transmembrane region" description="Helical" evidence="1">
    <location>
        <begin position="20"/>
        <end position="37"/>
    </location>
</feature>
<dbReference type="Proteomes" id="UP000621859">
    <property type="component" value="Unassembled WGS sequence"/>
</dbReference>
<feature type="transmembrane region" description="Helical" evidence="1">
    <location>
        <begin position="215"/>
        <end position="237"/>
    </location>
</feature>
<accession>A0ABQ2PIC9</accession>
<feature type="transmembrane region" description="Helical" evidence="1">
    <location>
        <begin position="131"/>
        <end position="147"/>
    </location>
</feature>
<feature type="transmembrane region" description="Helical" evidence="1">
    <location>
        <begin position="402"/>
        <end position="422"/>
    </location>
</feature>
<gene>
    <name evidence="2" type="ORF">GCM10010971_05910</name>
</gene>